<organism evidence="1 2">
    <name type="scientific">Candidatus Marithioploca araucensis</name>
    <dbReference type="NCBI Taxonomy" id="70273"/>
    <lineage>
        <taxon>Bacteria</taxon>
        <taxon>Pseudomonadati</taxon>
        <taxon>Pseudomonadota</taxon>
        <taxon>Gammaproteobacteria</taxon>
        <taxon>Thiotrichales</taxon>
        <taxon>Thiotrichaceae</taxon>
        <taxon>Candidatus Marithioploca</taxon>
    </lineage>
</organism>
<reference evidence="1" key="1">
    <citation type="submission" date="2023-06" db="EMBL/GenBank/DDBJ databases">
        <title>Uncultivated large filamentous bacteria from sulfidic sediments reveal new species and different genomic features in energy metabolism and defense.</title>
        <authorList>
            <person name="Fonseca A."/>
        </authorList>
    </citation>
    <scope>NUCLEOTIDE SEQUENCE</scope>
    <source>
        <strain evidence="1">HSG4</strain>
    </source>
</reference>
<name>A0ABT7VTC0_9GAMM</name>
<dbReference type="EMBL" id="JAUCGM010000304">
    <property type="protein sequence ID" value="MDM8562822.1"/>
    <property type="molecule type" value="Genomic_DNA"/>
</dbReference>
<comment type="caution">
    <text evidence="1">The sequence shown here is derived from an EMBL/GenBank/DDBJ whole genome shotgun (WGS) entry which is preliminary data.</text>
</comment>
<keyword evidence="2" id="KW-1185">Reference proteome</keyword>
<evidence type="ECO:0000313" key="2">
    <source>
        <dbReference type="Proteomes" id="UP001171945"/>
    </source>
</evidence>
<accession>A0ABT7VTC0</accession>
<evidence type="ECO:0000313" key="1">
    <source>
        <dbReference type="EMBL" id="MDM8562822.1"/>
    </source>
</evidence>
<protein>
    <submittedName>
        <fullName evidence="1">Uncharacterized protein</fullName>
    </submittedName>
</protein>
<sequence>MLSTYRSDSIDDIVPNDAMRENFMEKADEIARGLDRHYQQTIYQLRKKFSEKMQTDPANAILALVEEIKDRLVRARGIKEEWKSFLDPIREQLWVDELSRFNKEIALRKQWQNALDDALKVAQQIQTEFPN</sequence>
<dbReference type="Proteomes" id="UP001171945">
    <property type="component" value="Unassembled WGS sequence"/>
</dbReference>
<gene>
    <name evidence="1" type="ORF">QUF54_05650</name>
</gene>
<proteinExistence type="predicted"/>